<keyword evidence="1" id="KW-0812">Transmembrane</keyword>
<dbReference type="Proteomes" id="UP000233491">
    <property type="component" value="Unassembled WGS sequence"/>
</dbReference>
<dbReference type="RefSeq" id="WP_101289607.1">
    <property type="nucleotide sequence ID" value="NZ_FOUQ01000003.1"/>
</dbReference>
<dbReference type="EMBL" id="PJNW01000009">
    <property type="protein sequence ID" value="PKR88859.1"/>
    <property type="molecule type" value="Genomic_DNA"/>
</dbReference>
<keyword evidence="1" id="KW-1133">Transmembrane helix</keyword>
<protein>
    <recommendedName>
        <fullName evidence="4">DUF1499 domain-containing protein</fullName>
    </recommendedName>
</protein>
<keyword evidence="3" id="KW-1185">Reference proteome</keyword>
<evidence type="ECO:0008006" key="4">
    <source>
        <dbReference type="Google" id="ProtNLM"/>
    </source>
</evidence>
<keyword evidence="1" id="KW-0472">Membrane</keyword>
<comment type="caution">
    <text evidence="2">The sequence shown here is derived from an EMBL/GenBank/DDBJ whole genome shotgun (WGS) entry which is preliminary data.</text>
</comment>
<evidence type="ECO:0000313" key="3">
    <source>
        <dbReference type="Proteomes" id="UP000233491"/>
    </source>
</evidence>
<reference evidence="2 3" key="1">
    <citation type="submission" date="2017-12" db="EMBL/GenBank/DDBJ databases">
        <title>Anaerobic carbon monoxide metabolism by Pleomorphomonas carboxyditropha sp. nov., a new mesophilic hydrogenogenic carboxidotroph.</title>
        <authorList>
            <person name="Esquivel-Elizondo S."/>
            <person name="Krajmalnik-Brown R."/>
        </authorList>
    </citation>
    <scope>NUCLEOTIDE SEQUENCE [LARGE SCALE GENOMIC DNA]</scope>
    <source>
        <strain evidence="2 3">R5-392</strain>
    </source>
</reference>
<feature type="transmembrane region" description="Helical" evidence="1">
    <location>
        <begin position="44"/>
        <end position="66"/>
    </location>
</feature>
<organism evidence="2 3">
    <name type="scientific">Pleomorphomonas diazotrophica</name>
    <dbReference type="NCBI Taxonomy" id="1166257"/>
    <lineage>
        <taxon>Bacteria</taxon>
        <taxon>Pseudomonadati</taxon>
        <taxon>Pseudomonadota</taxon>
        <taxon>Alphaproteobacteria</taxon>
        <taxon>Hyphomicrobiales</taxon>
        <taxon>Pleomorphomonadaceae</taxon>
        <taxon>Pleomorphomonas</taxon>
    </lineage>
</organism>
<sequence length="260" mass="27323">MSRLPPLPLPPARGARPARFVASLAFMVMVVGIISRHLDLISSGTMYTAVATGLLLGLVAVGVLAVTIRDVWREGRGGADSAFGTLLLIIAAFSPLIGAAAAYVAYPALDSVSTDPDDPPAVPASFSQVVLPIDLRAAPDEAAALQEDAYPDLTTQAADLSTVEAYALARQTIDDLGWVIRLAEEPDTEAASGRIEAEARSLVLGTQEDVVVRIRPGDGGSRIDVRSLSRVAMPDLGENARHVGDFIARFAEVSQRQAAN</sequence>
<accession>A0A1I4SD98</accession>
<dbReference type="Pfam" id="PF07386">
    <property type="entry name" value="DUF1499"/>
    <property type="match status" value="1"/>
</dbReference>
<evidence type="ECO:0000313" key="2">
    <source>
        <dbReference type="EMBL" id="PKR88859.1"/>
    </source>
</evidence>
<dbReference type="AlphaFoldDB" id="A0A1I4SD98"/>
<feature type="transmembrane region" description="Helical" evidence="1">
    <location>
        <begin position="86"/>
        <end position="106"/>
    </location>
</feature>
<feature type="transmembrane region" description="Helical" evidence="1">
    <location>
        <begin position="20"/>
        <end position="38"/>
    </location>
</feature>
<gene>
    <name evidence="2" type="ORF">CXZ10_12110</name>
</gene>
<dbReference type="InterPro" id="IPR010865">
    <property type="entry name" value="DUF1499"/>
</dbReference>
<evidence type="ECO:0000256" key="1">
    <source>
        <dbReference type="SAM" id="Phobius"/>
    </source>
</evidence>
<name>A0A1I4SD98_9HYPH</name>
<dbReference type="OrthoDB" id="1523552at2"/>
<proteinExistence type="predicted"/>